<feature type="region of interest" description="Disordered" evidence="1">
    <location>
        <begin position="296"/>
        <end position="326"/>
    </location>
</feature>
<evidence type="ECO:0000313" key="3">
    <source>
        <dbReference type="EMBL" id="BAY85712.1"/>
    </source>
</evidence>
<feature type="signal peptide" evidence="2">
    <location>
        <begin position="1"/>
        <end position="23"/>
    </location>
</feature>
<feature type="compositionally biased region" description="Basic residues" evidence="1">
    <location>
        <begin position="142"/>
        <end position="153"/>
    </location>
</feature>
<feature type="compositionally biased region" description="Polar residues" evidence="1">
    <location>
        <begin position="109"/>
        <end position="118"/>
    </location>
</feature>
<feature type="chain" id="PRO_5013278100" evidence="2">
    <location>
        <begin position="24"/>
        <end position="326"/>
    </location>
</feature>
<dbReference type="PROSITE" id="PS51257">
    <property type="entry name" value="PROKAR_LIPOPROTEIN"/>
    <property type="match status" value="1"/>
</dbReference>
<organism evidence="3 4">
    <name type="scientific">Calothrix parasitica NIES-267</name>
    <dbReference type="NCBI Taxonomy" id="1973488"/>
    <lineage>
        <taxon>Bacteria</taxon>
        <taxon>Bacillati</taxon>
        <taxon>Cyanobacteriota</taxon>
        <taxon>Cyanophyceae</taxon>
        <taxon>Nostocales</taxon>
        <taxon>Calotrichaceae</taxon>
        <taxon>Calothrix</taxon>
    </lineage>
</organism>
<keyword evidence="4" id="KW-1185">Reference proteome</keyword>
<gene>
    <name evidence="3" type="ORF">NIES267_52130</name>
</gene>
<feature type="compositionally biased region" description="Polar residues" evidence="1">
    <location>
        <begin position="164"/>
        <end position="182"/>
    </location>
</feature>
<proteinExistence type="predicted"/>
<evidence type="ECO:0000313" key="4">
    <source>
        <dbReference type="Proteomes" id="UP000218418"/>
    </source>
</evidence>
<sequence length="326" mass="33981">MGRYLRITIASILALAMAGCSGGGDDSAVVEPVPEETAENNPDPKTEPFKEPLVPPKPKIGGTPSNLIEPTNPTERVGIVSRGRTDPFDDIVPSVKFPTNNQDSEDSAPANTTNTATKQVARKVPKLPPLPKSNAKTVASRPRPRRVAVKPRRSAVISARTGGNARNPNSGNLNSRNQQTANKPGANGSKGTASVPVVPQKLPGVVAQPDLTSLLPPPPEPKLAQAVLVSGVVQVGNRPQAIIKVPSEPTSRYVQAGQRLASGLLVKRIEMNEGSEPVVILEQYGIEVARLVGEAPMGDSQPATAATEETVSTLPSSPKSASVGAS</sequence>
<evidence type="ECO:0000256" key="1">
    <source>
        <dbReference type="SAM" id="MobiDB-lite"/>
    </source>
</evidence>
<protein>
    <submittedName>
        <fullName evidence="3">Uncharacterized protein</fullName>
    </submittedName>
</protein>
<keyword evidence="2" id="KW-0732">Signal</keyword>
<accession>A0A1Z4LWV7</accession>
<dbReference type="Proteomes" id="UP000218418">
    <property type="component" value="Chromosome"/>
</dbReference>
<evidence type="ECO:0000256" key="2">
    <source>
        <dbReference type="SAM" id="SignalP"/>
    </source>
</evidence>
<name>A0A1Z4LWV7_9CYAN</name>
<dbReference type="OrthoDB" id="529932at2"/>
<dbReference type="AlphaFoldDB" id="A0A1Z4LWV7"/>
<feature type="compositionally biased region" description="Polar residues" evidence="1">
    <location>
        <begin position="63"/>
        <end position="74"/>
    </location>
</feature>
<reference evidence="3 4" key="1">
    <citation type="submission" date="2017-06" db="EMBL/GenBank/DDBJ databases">
        <title>Genome sequencing of cyanobaciteial culture collection at National Institute for Environmental Studies (NIES).</title>
        <authorList>
            <person name="Hirose Y."/>
            <person name="Shimura Y."/>
            <person name="Fujisawa T."/>
            <person name="Nakamura Y."/>
            <person name="Kawachi M."/>
        </authorList>
    </citation>
    <scope>NUCLEOTIDE SEQUENCE [LARGE SCALE GENOMIC DNA]</scope>
    <source>
        <strain evidence="3 4">NIES-267</strain>
    </source>
</reference>
<feature type="compositionally biased region" description="Polar residues" evidence="1">
    <location>
        <begin position="301"/>
        <end position="326"/>
    </location>
</feature>
<dbReference type="EMBL" id="AP018227">
    <property type="protein sequence ID" value="BAY85712.1"/>
    <property type="molecule type" value="Genomic_DNA"/>
</dbReference>
<feature type="region of interest" description="Disordered" evidence="1">
    <location>
        <begin position="21"/>
        <end position="194"/>
    </location>
</feature>